<dbReference type="SUPFAM" id="SSF53756">
    <property type="entry name" value="UDP-Glycosyltransferase/glycogen phosphorylase"/>
    <property type="match status" value="1"/>
</dbReference>
<evidence type="ECO:0000313" key="2">
    <source>
        <dbReference type="Proteomes" id="UP000318834"/>
    </source>
</evidence>
<dbReference type="InterPro" id="IPR002201">
    <property type="entry name" value="Glyco_trans_9"/>
</dbReference>
<accession>A0A537IGD1</accession>
<dbReference type="Gene3D" id="3.40.50.2000">
    <property type="entry name" value="Glycogen Phosphorylase B"/>
    <property type="match status" value="1"/>
</dbReference>
<dbReference type="AlphaFoldDB" id="A0A537IGD1"/>
<keyword evidence="1" id="KW-0808">Transferase</keyword>
<proteinExistence type="predicted"/>
<organism evidence="1 2">
    <name type="scientific">Candidatus Segetimicrobium genomatis</name>
    <dbReference type="NCBI Taxonomy" id="2569760"/>
    <lineage>
        <taxon>Bacteria</taxon>
        <taxon>Bacillati</taxon>
        <taxon>Candidatus Sysuimicrobiota</taxon>
        <taxon>Candidatus Sysuimicrobiia</taxon>
        <taxon>Candidatus Sysuimicrobiales</taxon>
        <taxon>Candidatus Segetimicrobiaceae</taxon>
        <taxon>Candidatus Segetimicrobium</taxon>
    </lineage>
</organism>
<gene>
    <name evidence="1" type="ORF">E6H05_13755</name>
</gene>
<dbReference type="EMBL" id="VBAP01000151">
    <property type="protein sequence ID" value="TMI70328.1"/>
    <property type="molecule type" value="Genomic_DNA"/>
</dbReference>
<feature type="non-terminal residue" evidence="1">
    <location>
        <position position="1"/>
    </location>
</feature>
<sequence>VWAGLPIHRNDRNRSCPLSYFLELAELPGVAVYSLQKQPRATGLGEVTPGMPVYNLSDQIGDWADTAAAICQLDLVLTVDTGVAHLAGALGRPVWVLLPHVGVDWRWMDGREDSPWYPSMRLFRQDAPGDWPGVFATVSAELQTLLGSYSKIKSSPF</sequence>
<dbReference type="Proteomes" id="UP000318834">
    <property type="component" value="Unassembled WGS sequence"/>
</dbReference>
<name>A0A537IGD1_9BACT</name>
<protein>
    <submittedName>
        <fullName evidence="1">Glycosyltransferase family 9 protein</fullName>
    </submittedName>
</protein>
<dbReference type="GO" id="GO:0016757">
    <property type="term" value="F:glycosyltransferase activity"/>
    <property type="evidence" value="ECO:0007669"/>
    <property type="project" value="InterPro"/>
</dbReference>
<comment type="caution">
    <text evidence="1">The sequence shown here is derived from an EMBL/GenBank/DDBJ whole genome shotgun (WGS) entry which is preliminary data.</text>
</comment>
<reference evidence="1 2" key="1">
    <citation type="journal article" date="2019" name="Nat. Microbiol.">
        <title>Mediterranean grassland soil C-N compound turnover is dependent on rainfall and depth, and is mediated by genomically divergent microorganisms.</title>
        <authorList>
            <person name="Diamond S."/>
            <person name="Andeer P.F."/>
            <person name="Li Z."/>
            <person name="Crits-Christoph A."/>
            <person name="Burstein D."/>
            <person name="Anantharaman K."/>
            <person name="Lane K.R."/>
            <person name="Thomas B.C."/>
            <person name="Pan C."/>
            <person name="Northen T.R."/>
            <person name="Banfield J.F."/>
        </authorList>
    </citation>
    <scope>NUCLEOTIDE SEQUENCE [LARGE SCALE GENOMIC DNA]</scope>
    <source>
        <strain evidence="1">NP_8</strain>
    </source>
</reference>
<dbReference type="Pfam" id="PF01075">
    <property type="entry name" value="Glyco_transf_9"/>
    <property type="match status" value="1"/>
</dbReference>
<evidence type="ECO:0000313" key="1">
    <source>
        <dbReference type="EMBL" id="TMI70328.1"/>
    </source>
</evidence>